<dbReference type="Proteomes" id="UP000030598">
    <property type="component" value="Unassembled WGS sequence"/>
</dbReference>
<dbReference type="OrthoDB" id="540552at2"/>
<reference evidence="2" key="1">
    <citation type="journal article" date="2014" name="Sci. Data">
        <title>Genomes of diverse isolates of the marine cyanobacterium Prochlorococcus.</title>
        <authorList>
            <person name="Biller S."/>
            <person name="Berube P."/>
            <person name="Thompson J."/>
            <person name="Kelly L."/>
            <person name="Roggensack S."/>
            <person name="Awad L."/>
            <person name="Roache-Johnson K."/>
            <person name="Ding H."/>
            <person name="Giovannoni S.J."/>
            <person name="Moore L.R."/>
            <person name="Chisholm S.W."/>
        </authorList>
    </citation>
    <scope>NUCLEOTIDE SEQUENCE [LARGE SCALE GENOMIC DNA]</scope>
    <source>
        <strain evidence="2">GP2</strain>
    </source>
</reference>
<organism evidence="1 2">
    <name type="scientific">Prochlorococcus marinus str. GP2</name>
    <dbReference type="NCBI Taxonomy" id="59925"/>
    <lineage>
        <taxon>Bacteria</taxon>
        <taxon>Bacillati</taxon>
        <taxon>Cyanobacteriota</taxon>
        <taxon>Cyanophyceae</taxon>
        <taxon>Synechococcales</taxon>
        <taxon>Prochlorococcaceae</taxon>
        <taxon>Prochlorococcus</taxon>
    </lineage>
</organism>
<evidence type="ECO:0000313" key="1">
    <source>
        <dbReference type="EMBL" id="KGF86584.1"/>
    </source>
</evidence>
<name>A0A0A1ZEK4_PROMR</name>
<dbReference type="eggNOG" id="ENOG5032KSH">
    <property type="taxonomic scope" value="Bacteria"/>
</dbReference>
<accession>A0A0A1ZEK4</accession>
<dbReference type="RefSeq" id="WP_032524786.1">
    <property type="nucleotide sequence ID" value="NZ_CP138934.1"/>
</dbReference>
<protein>
    <submittedName>
        <fullName evidence="1">Putative Phosphatidylinositol-specific phospho</fullName>
    </submittedName>
</protein>
<dbReference type="Pfam" id="PF07864">
    <property type="entry name" value="DUF1651"/>
    <property type="match status" value="1"/>
</dbReference>
<dbReference type="EMBL" id="JNAH01000007">
    <property type="protein sequence ID" value="KGF86584.1"/>
    <property type="molecule type" value="Genomic_DNA"/>
</dbReference>
<proteinExistence type="predicted"/>
<dbReference type="STRING" id="59925.EU91_1346"/>
<sequence length="89" mass="10240">MEPRYSFGCSTSKPNGCLLNPEGSRLIFFEECKNSLEPNSKIHTHLFFTNHLGEPGGYKSSEKLNIDSAWEKWHELHQKGWTEVSHNYG</sequence>
<gene>
    <name evidence="1" type="ORF">EU91_1346</name>
</gene>
<dbReference type="InterPro" id="IPR012447">
    <property type="entry name" value="DUF1651"/>
</dbReference>
<comment type="caution">
    <text evidence="1">The sequence shown here is derived from an EMBL/GenBank/DDBJ whole genome shotgun (WGS) entry which is preliminary data.</text>
</comment>
<evidence type="ECO:0000313" key="2">
    <source>
        <dbReference type="Proteomes" id="UP000030598"/>
    </source>
</evidence>
<dbReference type="AlphaFoldDB" id="A0A0A1ZEK4"/>